<dbReference type="PANTHER" id="PTHR24028">
    <property type="entry name" value="CADHERIN-87A"/>
    <property type="match status" value="1"/>
</dbReference>
<evidence type="ECO:0000256" key="5">
    <source>
        <dbReference type="SAM" id="MobiDB-lite"/>
    </source>
</evidence>
<gene>
    <name evidence="7" type="ORF">H6G94_36050</name>
</gene>
<dbReference type="CDD" id="cd11304">
    <property type="entry name" value="Cadherin_repeat"/>
    <property type="match status" value="1"/>
</dbReference>
<keyword evidence="3" id="KW-1133">Transmembrane helix</keyword>
<dbReference type="Gene3D" id="2.60.40.60">
    <property type="entry name" value="Cadherins"/>
    <property type="match status" value="1"/>
</dbReference>
<protein>
    <recommendedName>
        <fullName evidence="6">Cadherin domain-containing protein</fullName>
    </recommendedName>
</protein>
<dbReference type="InterPro" id="IPR002126">
    <property type="entry name" value="Cadherin-like_dom"/>
</dbReference>
<proteinExistence type="predicted"/>
<accession>A0ABR8HL10</accession>
<dbReference type="NCBIfam" id="NF033510">
    <property type="entry name" value="Ca_tandemer"/>
    <property type="match status" value="2"/>
</dbReference>
<feature type="region of interest" description="Disordered" evidence="5">
    <location>
        <begin position="1"/>
        <end position="25"/>
    </location>
</feature>
<dbReference type="RefSeq" id="WP_242062426.1">
    <property type="nucleotide sequence ID" value="NZ_JACJTC010000066.1"/>
</dbReference>
<keyword evidence="8" id="KW-1185">Reference proteome</keyword>
<evidence type="ECO:0000256" key="2">
    <source>
        <dbReference type="ARBA" id="ARBA00022692"/>
    </source>
</evidence>
<feature type="compositionally biased region" description="Low complexity" evidence="5">
    <location>
        <begin position="14"/>
        <end position="25"/>
    </location>
</feature>
<keyword evidence="3" id="KW-0472">Membrane</keyword>
<sequence length="1321" mass="141469">MVSQDNFGSKNTSDNNGGLLPPSLLESASLEENSDLIELRKSFRFPNSSDPFAKLIEPKNQSDINVPPSKTTNSSPIPLTNPINLVDFDERSSKKNLQQNFLVPIQPKITNFDSTNKDLLTGEKNNTQLVGTTALDPLLGTVNNSLSLSSLLPDILPPTLSATIAPLDLIPGSPQARLFGIVNGTGSAIASLTVQFDNLAAGPISVSPLGTFDKVLDFAGLNSGTHTLTVKATDIAGNVSVASFSLTLNLSNTPPAILAALARDTAPGGTTNTDTITFDPTTTGTVRVSNRGLFINALTESTPIVTAIANVSITESNYITRLKAGFDNTAVENYTDVLTDLRSDGSFTFNRNRLNTIYGSSLPDGHHILHLLAVDKYGVTSNFNISFTLDTTTAVPILNLSANSDSGVSNSDRITLDTTPTIVGTAEALATVQLFNNGQLKGQTTATTDGTWQITTSELTDGMYQLNATARDIAGNTSTSVALNLTVDSALPQINLTTPIGQSDLRLRDKLTGSVDGTGSAVTTLSYRFDNLQNISLNFDTNGNFDQVLDFTGLGNGEHTLTITATDTAGNIKTIQSTVRVIIDEQAPVIIASLLRDTAAFQQTNTDRITYDSTIIGTVKDLSRVVEFKAGFDNTVAINFISVLPQRNGDGSFNFDRTQLETIYGGTLPDGIHTLHLQALDEYGNNSDIFDLTFVLDTNVLTPIFDLSPASDSPEVGDKKTVAETITLVGQTDAYATVVLEETNITTTADNTGKFSFDNVLLARGQNSFTARAIDIAGNENTFFTNIYRFSPPTAIALMGNTVAENSITGTVIGQLDTTDPDIGDSFTYTLVDDALGRFQIVGNELQVANSNLLDFENNQQYSITVRSQDASGLSNTEIFTILITNVNEAPSFVSNPVLNAEVNNLYTYNIVTIDPDAGNTHTITVNGLPSELSFTDNGDGTASISGTPNRLPNSKYNITLTVTDAGGLTATQSFELSPQVNLVEETNFAVTRSLPFTIPITPSILSFKIDPQFDNADPDSINDAFEVALVDADGNSLVHTVGYGRDTFFNWTEGEQVALGAGATYNAQDRIVNLNLLGITPATNARLVFRLVNNDSDITTNICITDFAIVAAPTGTQAPLGSSFETQGIPEAVPNFNLLADVSQSFVAQYHSTSFNADTHLLYANIAIQNIGSYSVDAPLIVAVNSISNPNVFVRNFDGFTPEGIPYYDFSKLVGDKKLDESELTQERSLIFYNPEEVQFTYNLTVLAELNAAPVIQTQANKEIIRGYSYSYDVDATDPNGDSLQYNLLVSPDGMTIDPSTGLISWNTTGTNVSNQTVLI</sequence>
<evidence type="ECO:0000256" key="4">
    <source>
        <dbReference type="ARBA" id="ARBA00023180"/>
    </source>
</evidence>
<dbReference type="Pfam" id="PF05345">
    <property type="entry name" value="He_PIG"/>
    <property type="match status" value="2"/>
</dbReference>
<evidence type="ECO:0000256" key="1">
    <source>
        <dbReference type="ARBA" id="ARBA00004167"/>
    </source>
</evidence>
<evidence type="ECO:0000313" key="8">
    <source>
        <dbReference type="Proteomes" id="UP000606396"/>
    </source>
</evidence>
<name>A0ABR8HL10_NOSPU</name>
<dbReference type="Pfam" id="PF19077">
    <property type="entry name" value="Big_13"/>
    <property type="match status" value="1"/>
</dbReference>
<keyword evidence="2" id="KW-0812">Transmembrane</keyword>
<dbReference type="EMBL" id="JACJTC010000066">
    <property type="protein sequence ID" value="MBD2616571.1"/>
    <property type="molecule type" value="Genomic_DNA"/>
</dbReference>
<dbReference type="InterPro" id="IPR015919">
    <property type="entry name" value="Cadherin-like_sf"/>
</dbReference>
<dbReference type="PROSITE" id="PS50268">
    <property type="entry name" value="CADHERIN_2"/>
    <property type="match status" value="1"/>
</dbReference>
<feature type="compositionally biased region" description="Polar residues" evidence="5">
    <location>
        <begin position="1"/>
        <end position="13"/>
    </location>
</feature>
<organism evidence="7 8">
    <name type="scientific">Nostoc punctiforme FACHB-252</name>
    <dbReference type="NCBI Taxonomy" id="1357509"/>
    <lineage>
        <taxon>Bacteria</taxon>
        <taxon>Bacillati</taxon>
        <taxon>Cyanobacteriota</taxon>
        <taxon>Cyanophyceae</taxon>
        <taxon>Nostocales</taxon>
        <taxon>Nostocaceae</taxon>
        <taxon>Nostoc</taxon>
    </lineage>
</organism>
<evidence type="ECO:0000313" key="7">
    <source>
        <dbReference type="EMBL" id="MBD2616571.1"/>
    </source>
</evidence>
<dbReference type="InterPro" id="IPR050174">
    <property type="entry name" value="Protocadherin/Cadherin-CA"/>
</dbReference>
<dbReference type="SMART" id="SM00112">
    <property type="entry name" value="CA"/>
    <property type="match status" value="1"/>
</dbReference>
<dbReference type="SUPFAM" id="SSF49313">
    <property type="entry name" value="Cadherin-like"/>
    <property type="match status" value="3"/>
</dbReference>
<feature type="non-terminal residue" evidence="7">
    <location>
        <position position="1321"/>
    </location>
</feature>
<dbReference type="PANTHER" id="PTHR24028:SF328">
    <property type="entry name" value="CADHERIN-3"/>
    <property type="match status" value="1"/>
</dbReference>
<comment type="subcellular location">
    <subcellularLocation>
        <location evidence="1">Membrane</location>
        <topology evidence="1">Single-pass membrane protein</topology>
    </subcellularLocation>
</comment>
<feature type="domain" description="Cadherin" evidence="6">
    <location>
        <begin position="802"/>
        <end position="893"/>
    </location>
</feature>
<dbReference type="InterPro" id="IPR013783">
    <property type="entry name" value="Ig-like_fold"/>
</dbReference>
<evidence type="ECO:0000259" key="6">
    <source>
        <dbReference type="PROSITE" id="PS50268"/>
    </source>
</evidence>
<reference evidence="7 8" key="1">
    <citation type="journal article" date="2020" name="ISME J.">
        <title>Comparative genomics reveals insights into cyanobacterial evolution and habitat adaptation.</title>
        <authorList>
            <person name="Chen M.Y."/>
            <person name="Teng W.K."/>
            <person name="Zhao L."/>
            <person name="Hu C.X."/>
            <person name="Zhou Y.K."/>
            <person name="Han B.P."/>
            <person name="Song L.R."/>
            <person name="Shu W.S."/>
        </authorList>
    </citation>
    <scope>NUCLEOTIDE SEQUENCE [LARGE SCALE GENOMIC DNA]</scope>
    <source>
        <strain evidence="7 8">FACHB-252</strain>
    </source>
</reference>
<keyword evidence="4" id="KW-0325">Glycoprotein</keyword>
<evidence type="ECO:0000256" key="3">
    <source>
        <dbReference type="ARBA" id="ARBA00022989"/>
    </source>
</evidence>
<dbReference type="Gene3D" id="2.60.40.10">
    <property type="entry name" value="Immunoglobulins"/>
    <property type="match status" value="6"/>
</dbReference>
<feature type="region of interest" description="Disordered" evidence="5">
    <location>
        <begin position="59"/>
        <end position="78"/>
    </location>
</feature>
<dbReference type="Proteomes" id="UP000606396">
    <property type="component" value="Unassembled WGS sequence"/>
</dbReference>
<dbReference type="InterPro" id="IPR044016">
    <property type="entry name" value="Big_13"/>
</dbReference>
<comment type="caution">
    <text evidence="7">The sequence shown here is derived from an EMBL/GenBank/DDBJ whole genome shotgun (WGS) entry which is preliminary data.</text>
</comment>